<feature type="compositionally biased region" description="Polar residues" evidence="5">
    <location>
        <begin position="1743"/>
        <end position="1757"/>
    </location>
</feature>
<dbReference type="EMBL" id="LT554349">
    <property type="protein sequence ID" value="SAM04044.1"/>
    <property type="molecule type" value="Genomic_DNA"/>
</dbReference>
<dbReference type="InParanoid" id="A0A163JWU1"/>
<dbReference type="InterPro" id="IPR056748">
    <property type="entry name" value="VPS13-like_C"/>
</dbReference>
<comment type="similarity">
    <text evidence="1">Belongs to the VPS13 family.</text>
</comment>
<evidence type="ECO:0000256" key="4">
    <source>
        <dbReference type="SAM" id="Coils"/>
    </source>
</evidence>
<feature type="compositionally biased region" description="Gly residues" evidence="5">
    <location>
        <begin position="1758"/>
        <end position="1768"/>
    </location>
</feature>
<keyword evidence="11" id="KW-1185">Reference proteome</keyword>
<dbReference type="InterPro" id="IPR009543">
    <property type="entry name" value="VPS13_VAB"/>
</dbReference>
<feature type="domain" description="Chorein N-terminal" evidence="6">
    <location>
        <begin position="1"/>
        <end position="938"/>
    </location>
</feature>
<keyword evidence="4" id="KW-0175">Coiled coil</keyword>
<evidence type="ECO:0000256" key="3">
    <source>
        <dbReference type="ARBA" id="ARBA00023055"/>
    </source>
</evidence>
<accession>A0A163JWU1</accession>
<feature type="compositionally biased region" description="Polar residues" evidence="5">
    <location>
        <begin position="913"/>
        <end position="932"/>
    </location>
</feature>
<evidence type="ECO:0000313" key="11">
    <source>
        <dbReference type="Proteomes" id="UP000078561"/>
    </source>
</evidence>
<dbReference type="STRING" id="4829.A0A163JWU1"/>
<evidence type="ECO:0008006" key="12">
    <source>
        <dbReference type="Google" id="ProtNLM"/>
    </source>
</evidence>
<organism evidence="10">
    <name type="scientific">Absidia glauca</name>
    <name type="common">Pin mould</name>
    <dbReference type="NCBI Taxonomy" id="4829"/>
    <lineage>
        <taxon>Eukaryota</taxon>
        <taxon>Fungi</taxon>
        <taxon>Fungi incertae sedis</taxon>
        <taxon>Mucoromycota</taxon>
        <taxon>Mucoromycotina</taxon>
        <taxon>Mucoromycetes</taxon>
        <taxon>Mucorales</taxon>
        <taxon>Cunninghamellaceae</taxon>
        <taxon>Absidia</taxon>
    </lineage>
</organism>
<feature type="region of interest" description="Disordered" evidence="5">
    <location>
        <begin position="1327"/>
        <end position="1359"/>
    </location>
</feature>
<feature type="domain" description="Intermembrane lipid transfer protein VPS13-like C-terminal" evidence="9">
    <location>
        <begin position="3272"/>
        <end position="3352"/>
    </location>
</feature>
<evidence type="ECO:0000259" key="8">
    <source>
        <dbReference type="Pfam" id="PF25036"/>
    </source>
</evidence>
<keyword evidence="2" id="KW-0813">Transport</keyword>
<proteinExistence type="inferred from homology"/>
<feature type="compositionally biased region" description="Low complexity" evidence="5">
    <location>
        <begin position="129"/>
        <end position="139"/>
    </location>
</feature>
<dbReference type="FunCoup" id="A0A163JWU1">
    <property type="interactions" value="355"/>
</dbReference>
<name>A0A163JWU1_ABSGL</name>
<feature type="region of interest" description="Disordered" evidence="5">
    <location>
        <begin position="1115"/>
        <end position="1156"/>
    </location>
</feature>
<reference evidence="10" key="1">
    <citation type="submission" date="2016-04" db="EMBL/GenBank/DDBJ databases">
        <authorList>
            <person name="Evans L.H."/>
            <person name="Alamgir A."/>
            <person name="Owens N."/>
            <person name="Weber N.D."/>
            <person name="Virtaneva K."/>
            <person name="Barbian K."/>
            <person name="Babar A."/>
            <person name="Rosenke K."/>
        </authorList>
    </citation>
    <scope>NUCLEOTIDE SEQUENCE [LARGE SCALE GENOMIC DNA]</scope>
    <source>
        <strain evidence="10">CBS 101.48</strain>
    </source>
</reference>
<feature type="region of interest" description="Disordered" evidence="5">
    <location>
        <begin position="1523"/>
        <end position="1572"/>
    </location>
</feature>
<feature type="compositionally biased region" description="Polar residues" evidence="5">
    <location>
        <begin position="1346"/>
        <end position="1359"/>
    </location>
</feature>
<dbReference type="Proteomes" id="UP000078561">
    <property type="component" value="Unassembled WGS sequence"/>
</dbReference>
<feature type="region of interest" description="Disordered" evidence="5">
    <location>
        <begin position="1727"/>
        <end position="1777"/>
    </location>
</feature>
<sequence length="3410" mass="382437">MLEALVASILNRVLGNYVSNLNYDQLKIAIWNGEVNLHNLKLRKDALDKLKLPIDVVEGYLGELTLSIPWSNLKTKPVKVHIRNVYLLAAPKTDATVDLKEEEERAQQLKQQKLETAELLETSRKDATANKANDTDNNNSGGFVSQLTTKVIDNLQFSLENIHLRYEDNVSCPDHPFAAGITLKELSAISTDGEWNPAFIGDLANTIHKLAKLESLSVYWNTDSPSLAGLSHEEASQTYTDLIPTSDGSSKEHQYIVKPVSGTGKIKLNKSYGKEKAKVDTTLLFDELAFGLDDEQYRDALLLVDLFHSNLKKQEYLKFRPPHGTTPSSNPKAYFKFAGDAILSRIHERNYKWTWDHFRTRRDQRISYIECYSDVKRNKATTQQQQKLAQLERFLSFEDIRFYRSIAKSRLRKEKIRIEEAKQKNANKGWFSSWWGGGDTSSTDDTDTGDDADSMVLTEQQKKELYDAIDYDEDKDSIENAVDMPKDTMKFVLNTKLNRGSFRILQHPHTTKHQLTSIVFENVGIEVIQYTDSMKIATSLGDLQLYDGSTRNTLYPQLIGVKKEDGKGTLSLLSSGHDCAQHQHSDIDNDLDGQQQQQQPFLAIVFQKKPLDKKADQAIKVVMRHLEIIYNPTTIQGVISFFKAPNANSESFDALIEVAGDTLEGFKRQTRAGLEYALENHTTLDLDVDMDAPIIIIPENCLEEDSAVMIIDAGHIRVDSDLANQDLVDQFKTNHEKDFGPEDYKRLESLMYDKFNVELTQIKLLIGRHVKKCIAQLEMEGPDAPDSNGDAHVLHRIDMNLLVERCILPGASQFTKLKVNGQLPLVSVNFSTQKYKTLMKIIDLVLPSDDAAAMDGVTADGHQQSGDDEQQRQTQQTYQQDQQSQRNLFAQQFWGDDERNDILVSDDGSSIYSDSPLNSNSNRAKSASTSPDASRKTEIARAQQNQFKLDFSIGHVSALIYESAVDSTSKDTLLCELILERFGLEFINRPYDMYVHVWLKALNVLDKMEHGEEYHYLVTSNGTTMATDDGSQKDLVDVTYQRANRKHPLFEDAFDGYEQTVDVLLSTLTFVVTRDSVLTLYNWIMTTFTDGDNSADQQVDGQDLLVNNRLGVDGSIDDRSSTQSKRLSLLSKGKQQSTTGQAQQPKAPTPQDSGGSIKVSVQMVGVQLILNKDGVRLGTGILSYGNVKVLLLPTRMMVMGKFGNFVLTDDSSSSIKSDPGSDTNSSNDNDSSRYLTKIAEGISNVKIISIDDDELLDFTYATLDPKSDDFPGYHQHLYMRLGAFRLLYVDALKPILNFLSEFLEMKTVYDSARMAATTIAATTNTSAAPAKLQQQQQQQQQHQHQRTSSPLSTVEEIQSQHGEDQEESLFCFDVMMQSPIVIFPVGVQKNNSVVVAHLGEIRASNEFVTMSRPNLSTGKDTQVKINRINCGLYSISLHSNVYDGDTNRAEKEHGLPMLDDVDISVKIESAMPPSQKDQQQQDGVVGPQTSIRGRISNVLMYLSEDQYSWLLEIENRLMTTFMGPSEEESNDTNDQSAASLSDQHQDRLSHVTTTTTTTDINKSHDGHPPADNSKAAGIQLDLCFDMELMCLEIFNGSEKDVASRDQHALCRLSFDDTAMKLQMMSDGPMLIEVEMRSINFYDIRKDSTSRFKDILPAGKQLGGPQLQLQYKTGVKMPSGQVVTSVSATLDRPQVVLSLDYLMLLKDFFAAPFMQPPPPTEAQAFVVSQRGKDGRQQHQDIGNGDTSSHLSAGASQPHSGGGGGGGGSISSGQATPSSETTTGFHYKINIVDLEIICLAHPEQLSSEAMVVSFEELSVIQQEAFELRLNGIGVLLCRMDKRSESLVALVEPFDVGLDMQTLTSAPGHSNTTIDATIESITLRLSYHDFVLVMDIVYKVTALLGNDSSYTKNDNDSTTSSDEDGGDGDGNDDDDDGELGDTLNPASILSSPGYSMQRNEYGTYRLNNEQQQKQVYSQNQQANRMIEPYIVMSRESMNACFKGFQLIVVEDLHDLPFLDLIIKPFDVTVSDWSRALVANVKISTRFNYFNFKNSYWEPLIEPYNFEINASQEPTNKSLDIGVSSSETLNVNLTHTFLETLLAISSTLSDIQPLPENAQKQMKPFVIQNRTGYDMRFWNMSSDVEDGDTNVCLMKDGQNQDWTFRDWKKRKDSMKVNNNLLGIEILHMGWESIQHIRLDVEGKQSYRLKNGKDGIEHRVVVEIKLKDHVKSVVFHGGLTLDNQSEEPLQMTMVDSKRKIVSPVWTIESKDLLYVPIGLSYRPWIVVRPSDRYHWSDMLLHWSDMVHPKAPTVISCKLHETDSPEFIYQLRGIYDTKNSLCRQYPIMKIQFGAPIKITNNLPFDFKWTMTDQNTNQCMSTVIKSGGFEQLHTFSSDGNLAFVMDIQNDDYEPTELSTIQVTDSASQEGVPLLVKDKLGNSIYLRMILGRAKKDAKNGLRIKVYSPYLLLNKSAHDVAVRCRDSNYGYKAITSMHSIPAYESVVCYDMTSVTPYMFSYPKSDPKNRADISIDGSKWSQALSFEAVGSSVDVRLATKDSTEIHAGIHVEEGTGMYHLTKLVTISPRFVIKNSTHLNLKFAEYESNEASTISIDETMPLYMTRKSRSFKWLCLQLADRENLWSTPFDLQEIGTTFIKIPKGGDLRPILIQATVMMKDATIFVTLKHTTDWPYLIINCSSTDITFYQEPTETDENGKSRKLQTPPRKYHLTPERKYMKYSWDRPATKERRLILDVGGKTRMIDFQAIGTQIPFRYKKHYRGPGGGILSIDIAARDSSLILLLTDFKEENSLFRPTSSGESTIAASSRESSMRDHFETVDIELVVNYTFKLQLYGIGISVVNSRSQEIVYATIKDLDVKYTDSNMYQSIRAGIQWLQIDNQLFGTTYPILFYPSTLPKKAPPGSNVHPAFHLALDKVKDNTHGVTYFKLFSVLLQEMTIEADEDLLYSLIDFARFDTQQNQDDAESSPNLFNAKVEAPSEEYNQALLYFEEFCIQPMRLNLSFVRTAHISTVDANESTSSSPFGYVFDVLTMTIGNVNDAPVKLNALIVENLRASSQDLSSRITYHYQDQVIYQIHKVLGSADLIGNPVGLFNNLSSGFGELFYEPYQGFITSDRPQDLGIGIARGVGGFMKKSVFGFTDSFSRVTGSLGKGLAVATMDKKFQERRRMKMTRNKPQHAIFGVTQGVTYFGTSVASGFAGLIKRPIEGAEESGVGGFLGGVGKGLVGVVTKPVVGLFDLASNVSAGIRETTNLFEAGAIVRERLPRYIGKDGTLGAFSQREALGQMWMKEMNDGYYNQEKYMAHTLADNDEQAAILTYLHVFMVHTRKLEVEWYEKLENIDCCKWVKHVADAGDANSDKGDTLYGTHLWTLVHKANTENNGSATGRKQQAMILSQGGIQKS</sequence>
<evidence type="ECO:0000259" key="6">
    <source>
        <dbReference type="Pfam" id="PF12624"/>
    </source>
</evidence>
<dbReference type="InterPro" id="IPR056747">
    <property type="entry name" value="VPS13-like_M"/>
</dbReference>
<dbReference type="Pfam" id="PF25036">
    <property type="entry name" value="VPS13_VAB"/>
    <property type="match status" value="1"/>
</dbReference>
<feature type="region of interest" description="Disordered" evidence="5">
    <location>
        <begin position="122"/>
        <end position="143"/>
    </location>
</feature>
<feature type="region of interest" description="Disordered" evidence="5">
    <location>
        <begin position="913"/>
        <end position="939"/>
    </location>
</feature>
<evidence type="ECO:0000256" key="2">
    <source>
        <dbReference type="ARBA" id="ARBA00022448"/>
    </source>
</evidence>
<feature type="compositionally biased region" description="Low complexity" evidence="5">
    <location>
        <begin position="1327"/>
        <end position="1342"/>
    </location>
</feature>
<feature type="region of interest" description="Disordered" evidence="5">
    <location>
        <begin position="1211"/>
        <end position="1232"/>
    </location>
</feature>
<dbReference type="OrthoDB" id="428159at2759"/>
<dbReference type="PANTHER" id="PTHR16166:SF93">
    <property type="entry name" value="INTERMEMBRANE LIPID TRANSFER PROTEIN VPS13"/>
    <property type="match status" value="1"/>
</dbReference>
<keyword evidence="3" id="KW-0445">Lipid transport</keyword>
<dbReference type="Pfam" id="PF25037">
    <property type="entry name" value="VPS13_C"/>
    <property type="match status" value="1"/>
</dbReference>
<feature type="coiled-coil region" evidence="4">
    <location>
        <begin position="92"/>
        <end position="120"/>
    </location>
</feature>
<feature type="domain" description="Vacuolar protein sorting-associated protein 13 VPS13 adaptor binding" evidence="8">
    <location>
        <begin position="2162"/>
        <end position="2738"/>
    </location>
</feature>
<gene>
    <name evidence="10" type="primary">ABSGL_09904.1 scaffold 11783</name>
</gene>
<dbReference type="GO" id="GO:0006623">
    <property type="term" value="P:protein targeting to vacuole"/>
    <property type="evidence" value="ECO:0007669"/>
    <property type="project" value="TreeGrafter"/>
</dbReference>
<feature type="compositionally biased region" description="Polar residues" evidence="5">
    <location>
        <begin position="1532"/>
        <end position="1542"/>
    </location>
</feature>
<feature type="region of interest" description="Disordered" evidence="5">
    <location>
        <begin position="855"/>
        <end position="882"/>
    </location>
</feature>
<dbReference type="GO" id="GO:0007005">
    <property type="term" value="P:mitochondrion organization"/>
    <property type="evidence" value="ECO:0007669"/>
    <property type="project" value="TreeGrafter"/>
</dbReference>
<feature type="compositionally biased region" description="Low complexity" evidence="5">
    <location>
        <begin position="1211"/>
        <end position="1229"/>
    </location>
</feature>
<dbReference type="GO" id="GO:0006869">
    <property type="term" value="P:lipid transport"/>
    <property type="evidence" value="ECO:0007669"/>
    <property type="project" value="UniProtKB-KW"/>
</dbReference>
<evidence type="ECO:0000256" key="5">
    <source>
        <dbReference type="SAM" id="MobiDB-lite"/>
    </source>
</evidence>
<dbReference type="GO" id="GO:0045324">
    <property type="term" value="P:late endosome to vacuole transport"/>
    <property type="evidence" value="ECO:0007669"/>
    <property type="project" value="TreeGrafter"/>
</dbReference>
<feature type="region of interest" description="Disordered" evidence="5">
    <location>
        <begin position="1906"/>
        <end position="1952"/>
    </location>
</feature>
<dbReference type="InterPro" id="IPR026847">
    <property type="entry name" value="VPS13"/>
</dbReference>
<dbReference type="Pfam" id="PF25033">
    <property type="entry name" value="VPS13_M"/>
    <property type="match status" value="1"/>
</dbReference>
<dbReference type="GO" id="GO:0045053">
    <property type="term" value="P:protein retention in Golgi apparatus"/>
    <property type="evidence" value="ECO:0007669"/>
    <property type="project" value="TreeGrafter"/>
</dbReference>
<evidence type="ECO:0000259" key="9">
    <source>
        <dbReference type="Pfam" id="PF25037"/>
    </source>
</evidence>
<protein>
    <recommendedName>
        <fullName evidence="12">Vacuolar protein sorting-associated protein</fullName>
    </recommendedName>
</protein>
<feature type="compositionally biased region" description="Low complexity" evidence="5">
    <location>
        <begin position="872"/>
        <end position="882"/>
    </location>
</feature>
<dbReference type="PANTHER" id="PTHR16166">
    <property type="entry name" value="VACUOLAR PROTEIN SORTING-ASSOCIATED PROTEIN VPS13"/>
    <property type="match status" value="1"/>
</dbReference>
<evidence type="ECO:0000313" key="10">
    <source>
        <dbReference type="EMBL" id="SAM04044.1"/>
    </source>
</evidence>
<feature type="compositionally biased region" description="Polar residues" evidence="5">
    <location>
        <begin position="1941"/>
        <end position="1952"/>
    </location>
</feature>
<evidence type="ECO:0000259" key="7">
    <source>
        <dbReference type="Pfam" id="PF25033"/>
    </source>
</evidence>
<evidence type="ECO:0000256" key="1">
    <source>
        <dbReference type="ARBA" id="ARBA00006545"/>
    </source>
</evidence>
<dbReference type="Pfam" id="PF12624">
    <property type="entry name" value="VPS13_N"/>
    <property type="match status" value="1"/>
</dbReference>
<feature type="compositionally biased region" description="Polar residues" evidence="5">
    <location>
        <begin position="1133"/>
        <end position="1154"/>
    </location>
</feature>
<feature type="domain" description="VPS13-like middle region" evidence="7">
    <location>
        <begin position="1364"/>
        <end position="2105"/>
    </location>
</feature>
<dbReference type="InterPro" id="IPR026854">
    <property type="entry name" value="VPS13_N"/>
</dbReference>
<feature type="compositionally biased region" description="Acidic residues" evidence="5">
    <location>
        <begin position="1918"/>
        <end position="1936"/>
    </location>
</feature>
<dbReference type="OMA" id="CEWQYTF"/>